<name>A0A8J6YGX1_9PROT</name>
<keyword evidence="4" id="KW-1185">Reference proteome</keyword>
<feature type="domain" description="MoaB/Mog" evidence="2">
    <location>
        <begin position="53"/>
        <end position="214"/>
    </location>
</feature>
<reference evidence="3" key="1">
    <citation type="submission" date="2020-10" db="EMBL/GenBank/DDBJ databases">
        <title>Genome sequence of the unusual species of purple photosynthetic bacteria, Phaeovibrio sulfidiphilus DSM 23193, type strain.</title>
        <authorList>
            <person name="Kyndt J.A."/>
            <person name="Meyer T.E."/>
        </authorList>
    </citation>
    <scope>NUCLEOTIDE SEQUENCE</scope>
    <source>
        <strain evidence="3">DSM 23193</strain>
    </source>
</reference>
<evidence type="ECO:0000313" key="3">
    <source>
        <dbReference type="EMBL" id="MBE1236081.1"/>
    </source>
</evidence>
<dbReference type="Gene3D" id="3.40.980.10">
    <property type="entry name" value="MoaB/Mog-like domain"/>
    <property type="match status" value="1"/>
</dbReference>
<dbReference type="InterPro" id="IPR056596">
    <property type="entry name" value="FLAD1_M"/>
</dbReference>
<protein>
    <submittedName>
        <fullName evidence="3">Competence/damage-inducible protein A</fullName>
    </submittedName>
</protein>
<dbReference type="SMART" id="SM00852">
    <property type="entry name" value="MoCF_biosynth"/>
    <property type="match status" value="1"/>
</dbReference>
<accession>A0A8J6YGX1</accession>
<dbReference type="InterPro" id="IPR050101">
    <property type="entry name" value="CinA"/>
</dbReference>
<gene>
    <name evidence="3" type="ORF">IHV25_00200</name>
</gene>
<proteinExistence type="predicted"/>
<dbReference type="SUPFAM" id="SSF53218">
    <property type="entry name" value="Molybdenum cofactor biosynthesis proteins"/>
    <property type="match status" value="1"/>
</dbReference>
<dbReference type="PANTHER" id="PTHR13939:SF0">
    <property type="entry name" value="NMN AMIDOHYDROLASE-LIKE PROTEIN YFAY"/>
    <property type="match status" value="1"/>
</dbReference>
<sequence length="297" mass="31399">MGPCHRAQGGRSDRPGRGSLSVHLALSGSGPARPVPSGAQTGDLTVKGTIHAALVIIGDEILSGRTQDRNAAYIAGKLNARGIALREIRVVPDVEEAIIEAVGALRARNRYVFTTGGIGPTHDDITTATIAKMFGRAVVRNAEAEAALARHMIGRATLNAARLRMADIPEGAELLENPVSGAPGFRLENVYVLPGVPRIMQVMFDCLVEGLEQGLPILSVTAGGYVREGEIADVLAEIQDRYPETAIGSYPFLEDGRPGTRVVLRGTNARALRDGLSETVALFRTHGEEPDVSGDAV</sequence>
<dbReference type="Proteomes" id="UP000631034">
    <property type="component" value="Unassembled WGS sequence"/>
</dbReference>
<dbReference type="PANTHER" id="PTHR13939">
    <property type="entry name" value="NICOTINAMIDE-NUCLEOTIDE AMIDOHYDROLASE PNCC"/>
    <property type="match status" value="1"/>
</dbReference>
<comment type="caution">
    <text evidence="3">The sequence shown here is derived from an EMBL/GenBank/DDBJ whole genome shotgun (WGS) entry which is preliminary data.</text>
</comment>
<dbReference type="InterPro" id="IPR036425">
    <property type="entry name" value="MoaB/Mog-like_dom_sf"/>
</dbReference>
<dbReference type="AlphaFoldDB" id="A0A8J6YGX1"/>
<dbReference type="InterPro" id="IPR001453">
    <property type="entry name" value="MoaB/Mog_dom"/>
</dbReference>
<dbReference type="EMBL" id="JACZHT010000001">
    <property type="protein sequence ID" value="MBE1236081.1"/>
    <property type="molecule type" value="Genomic_DNA"/>
</dbReference>
<evidence type="ECO:0000259" key="2">
    <source>
        <dbReference type="SMART" id="SM00852"/>
    </source>
</evidence>
<organism evidence="3 4">
    <name type="scientific">Phaeovibrio sulfidiphilus</name>
    <dbReference type="NCBI Taxonomy" id="1220600"/>
    <lineage>
        <taxon>Bacteria</taxon>
        <taxon>Pseudomonadati</taxon>
        <taxon>Pseudomonadota</taxon>
        <taxon>Alphaproteobacteria</taxon>
        <taxon>Rhodospirillales</taxon>
        <taxon>Rhodospirillaceae</taxon>
        <taxon>Phaeovibrio</taxon>
    </lineage>
</organism>
<dbReference type="CDD" id="cd00885">
    <property type="entry name" value="cinA"/>
    <property type="match status" value="1"/>
</dbReference>
<evidence type="ECO:0000256" key="1">
    <source>
        <dbReference type="SAM" id="MobiDB-lite"/>
    </source>
</evidence>
<evidence type="ECO:0000313" key="4">
    <source>
        <dbReference type="Proteomes" id="UP000631034"/>
    </source>
</evidence>
<dbReference type="Pfam" id="PF24102">
    <property type="entry name" value="FLAD1_M"/>
    <property type="match status" value="1"/>
</dbReference>
<dbReference type="Pfam" id="PF00994">
    <property type="entry name" value="MoCF_biosynth"/>
    <property type="match status" value="1"/>
</dbReference>
<feature type="region of interest" description="Disordered" evidence="1">
    <location>
        <begin position="1"/>
        <end position="41"/>
    </location>
</feature>